<dbReference type="AlphaFoldDB" id="A0A9P4LG12"/>
<dbReference type="EMBL" id="ML978380">
    <property type="protein sequence ID" value="KAF2023102.1"/>
    <property type="molecule type" value="Genomic_DNA"/>
</dbReference>
<accession>A0A9P4LG12</accession>
<name>A0A9P4LG12_9PLEO</name>
<comment type="caution">
    <text evidence="1">The sequence shown here is derived from an EMBL/GenBank/DDBJ whole genome shotgun (WGS) entry which is preliminary data.</text>
</comment>
<dbReference type="OrthoDB" id="3827601at2759"/>
<dbReference type="Proteomes" id="UP000799777">
    <property type="component" value="Unassembled WGS sequence"/>
</dbReference>
<sequence length="104" mass="11358">MPSFNKIVSKKFISNVVKDGKTVAVSAATETSTWKRDDVTAQKVGELLKNSLGNWGGKLPEGTEEICSRETEHKSDSDNRNHITAVCFDAKGQAKTVHVPVKKT</sequence>
<proteinExistence type="predicted"/>
<protein>
    <submittedName>
        <fullName evidence="1">Uncharacterized protein</fullName>
    </submittedName>
</protein>
<evidence type="ECO:0000313" key="1">
    <source>
        <dbReference type="EMBL" id="KAF2023102.1"/>
    </source>
</evidence>
<reference evidence="1" key="1">
    <citation type="journal article" date="2020" name="Stud. Mycol.">
        <title>101 Dothideomycetes genomes: a test case for predicting lifestyles and emergence of pathogens.</title>
        <authorList>
            <person name="Haridas S."/>
            <person name="Albert R."/>
            <person name="Binder M."/>
            <person name="Bloem J."/>
            <person name="Labutti K."/>
            <person name="Salamov A."/>
            <person name="Andreopoulos B."/>
            <person name="Baker S."/>
            <person name="Barry K."/>
            <person name="Bills G."/>
            <person name="Bluhm B."/>
            <person name="Cannon C."/>
            <person name="Castanera R."/>
            <person name="Culley D."/>
            <person name="Daum C."/>
            <person name="Ezra D."/>
            <person name="Gonzalez J."/>
            <person name="Henrissat B."/>
            <person name="Kuo A."/>
            <person name="Liang C."/>
            <person name="Lipzen A."/>
            <person name="Lutzoni F."/>
            <person name="Magnuson J."/>
            <person name="Mondo S."/>
            <person name="Nolan M."/>
            <person name="Ohm R."/>
            <person name="Pangilinan J."/>
            <person name="Park H.-J."/>
            <person name="Ramirez L."/>
            <person name="Alfaro M."/>
            <person name="Sun H."/>
            <person name="Tritt A."/>
            <person name="Yoshinaga Y."/>
            <person name="Zwiers L.-H."/>
            <person name="Turgeon B."/>
            <person name="Goodwin S."/>
            <person name="Spatafora J."/>
            <person name="Crous P."/>
            <person name="Grigoriev I."/>
        </authorList>
    </citation>
    <scope>NUCLEOTIDE SEQUENCE</scope>
    <source>
        <strain evidence="1">CBS 110217</strain>
    </source>
</reference>
<gene>
    <name evidence="1" type="ORF">EK21DRAFT_119083</name>
</gene>
<keyword evidence="2" id="KW-1185">Reference proteome</keyword>
<organism evidence="1 2">
    <name type="scientific">Setomelanomma holmii</name>
    <dbReference type="NCBI Taxonomy" id="210430"/>
    <lineage>
        <taxon>Eukaryota</taxon>
        <taxon>Fungi</taxon>
        <taxon>Dikarya</taxon>
        <taxon>Ascomycota</taxon>
        <taxon>Pezizomycotina</taxon>
        <taxon>Dothideomycetes</taxon>
        <taxon>Pleosporomycetidae</taxon>
        <taxon>Pleosporales</taxon>
        <taxon>Pleosporineae</taxon>
        <taxon>Phaeosphaeriaceae</taxon>
        <taxon>Setomelanomma</taxon>
    </lineage>
</organism>
<evidence type="ECO:0000313" key="2">
    <source>
        <dbReference type="Proteomes" id="UP000799777"/>
    </source>
</evidence>